<dbReference type="EC" id="5.3.2.-" evidence="3"/>
<protein>
    <recommendedName>
        <fullName evidence="3">Tautomerase</fullName>
        <ecNumber evidence="3">5.3.2.-</ecNumber>
    </recommendedName>
</protein>
<evidence type="ECO:0000256" key="1">
    <source>
        <dbReference type="ARBA" id="ARBA00023235"/>
    </source>
</evidence>
<dbReference type="Proteomes" id="UP000798488">
    <property type="component" value="Unassembled WGS sequence"/>
</dbReference>
<comment type="similarity">
    <text evidence="3">Belongs to the 4-oxalocrotonate tautomerase family.</text>
</comment>
<accession>A0A9D2WSD0</accession>
<proteinExistence type="inferred from homology"/>
<evidence type="ECO:0000313" key="6">
    <source>
        <dbReference type="Proteomes" id="UP000798488"/>
    </source>
</evidence>
<dbReference type="NCBIfam" id="TIGR00013">
    <property type="entry name" value="taut"/>
    <property type="match status" value="1"/>
</dbReference>
<evidence type="ECO:0000256" key="3">
    <source>
        <dbReference type="RuleBase" id="RU362032"/>
    </source>
</evidence>
<dbReference type="SUPFAM" id="SSF55331">
    <property type="entry name" value="Tautomerase/MIF"/>
    <property type="match status" value="1"/>
</dbReference>
<dbReference type="InterPro" id="IPR004370">
    <property type="entry name" value="4-OT-like_dom"/>
</dbReference>
<dbReference type="Gene3D" id="3.30.429.10">
    <property type="entry name" value="Macrophage Migration Inhibitory Factor"/>
    <property type="match status" value="1"/>
</dbReference>
<feature type="active site" description="Proton acceptor; via imino nitrogen" evidence="2">
    <location>
        <position position="2"/>
    </location>
</feature>
<evidence type="ECO:0000259" key="4">
    <source>
        <dbReference type="Pfam" id="PF01361"/>
    </source>
</evidence>
<organism evidence="5 6">
    <name type="scientific">Sporotomaculum syntrophicum</name>
    <dbReference type="NCBI Taxonomy" id="182264"/>
    <lineage>
        <taxon>Bacteria</taxon>
        <taxon>Bacillati</taxon>
        <taxon>Bacillota</taxon>
        <taxon>Clostridia</taxon>
        <taxon>Eubacteriales</taxon>
        <taxon>Desulfallaceae</taxon>
        <taxon>Sporotomaculum</taxon>
    </lineage>
</organism>
<dbReference type="InterPro" id="IPR014347">
    <property type="entry name" value="Tautomerase/MIF_sf"/>
</dbReference>
<dbReference type="RefSeq" id="WP_161820706.1">
    <property type="nucleotide sequence ID" value="NZ_LSRS01000001.1"/>
</dbReference>
<keyword evidence="6" id="KW-1185">Reference proteome</keyword>
<name>A0A9D2WSD0_9FIRM</name>
<dbReference type="OrthoDB" id="9804803at2"/>
<reference evidence="5" key="1">
    <citation type="submission" date="2016-02" db="EMBL/GenBank/DDBJ databases">
        <title>Draft Genome Sequence of Sporotomaculum syntrophicum Strain FB, a Syntrophic Benzoate Degrader.</title>
        <authorList>
            <person name="Nobu M.K."/>
            <person name="Narihiro T."/>
            <person name="Qiu Y.-L."/>
            <person name="Ohashi A."/>
            <person name="Liu W.-T."/>
            <person name="Yuji S."/>
        </authorList>
    </citation>
    <scope>NUCLEOTIDE SEQUENCE</scope>
    <source>
        <strain evidence="5">FB</strain>
    </source>
</reference>
<dbReference type="NCBIfam" id="NF041920">
    <property type="entry name" value="DmpI"/>
    <property type="match status" value="1"/>
</dbReference>
<keyword evidence="1 3" id="KW-0413">Isomerase</keyword>
<dbReference type="AlphaFoldDB" id="A0A9D2WSD0"/>
<sequence length="61" mass="6671">MPVITVDGPKLTREQKSKLVKAITKVASEIIQLPESSIIVLIEERERDNVGVGGILLSDKD</sequence>
<comment type="caution">
    <text evidence="5">The sequence shown here is derived from an EMBL/GenBank/DDBJ whole genome shotgun (WGS) entry which is preliminary data.</text>
</comment>
<feature type="domain" description="4-oxalocrotonate tautomerase-like" evidence="4">
    <location>
        <begin position="2"/>
        <end position="59"/>
    </location>
</feature>
<dbReference type="Pfam" id="PF01361">
    <property type="entry name" value="Tautomerase"/>
    <property type="match status" value="1"/>
</dbReference>
<dbReference type="GO" id="GO:0016853">
    <property type="term" value="F:isomerase activity"/>
    <property type="evidence" value="ECO:0007669"/>
    <property type="project" value="UniProtKB-UniRule"/>
</dbReference>
<evidence type="ECO:0000256" key="2">
    <source>
        <dbReference type="PIRSR" id="PIRSR618191-1"/>
    </source>
</evidence>
<dbReference type="EMBL" id="LSRS01000001">
    <property type="protein sequence ID" value="KAF1086559.1"/>
    <property type="molecule type" value="Genomic_DNA"/>
</dbReference>
<dbReference type="InterPro" id="IPR018191">
    <property type="entry name" value="4-OT"/>
</dbReference>
<gene>
    <name evidence="5" type="ORF">SPSYN_00278</name>
</gene>
<evidence type="ECO:0000313" key="5">
    <source>
        <dbReference type="EMBL" id="KAF1086559.1"/>
    </source>
</evidence>